<dbReference type="EMBL" id="DVGZ01000014">
    <property type="protein sequence ID" value="HIR46279.1"/>
    <property type="molecule type" value="Genomic_DNA"/>
</dbReference>
<feature type="transmembrane region" description="Helical" evidence="1">
    <location>
        <begin position="47"/>
        <end position="71"/>
    </location>
</feature>
<keyword evidence="1" id="KW-1133">Transmembrane helix</keyword>
<keyword evidence="1" id="KW-0812">Transmembrane</keyword>
<sequence>MYNYRRNLLIFSIALLILGVLRSISFVMSLGVWPALFENAGEDIGMVIFYLVSDILTSFGAVISAIIGIVLRKKDKGLIKWSILSFIIGIMFLTNTFIAIGNSSGEYSSYSSRRAVAYMGAAPILQGICYIGVEKNWAEKMKKYQQ</sequence>
<reference evidence="2" key="2">
    <citation type="journal article" date="2021" name="PeerJ">
        <title>Extensive microbial diversity within the chicken gut microbiome revealed by metagenomics and culture.</title>
        <authorList>
            <person name="Gilroy R."/>
            <person name="Ravi A."/>
            <person name="Getino M."/>
            <person name="Pursley I."/>
            <person name="Horton D.L."/>
            <person name="Alikhan N.F."/>
            <person name="Baker D."/>
            <person name="Gharbi K."/>
            <person name="Hall N."/>
            <person name="Watson M."/>
            <person name="Adriaenssens E.M."/>
            <person name="Foster-Nyarko E."/>
            <person name="Jarju S."/>
            <person name="Secka A."/>
            <person name="Antonio M."/>
            <person name="Oren A."/>
            <person name="Chaudhuri R.R."/>
            <person name="La Ragione R."/>
            <person name="Hildebrand F."/>
            <person name="Pallen M.J."/>
        </authorList>
    </citation>
    <scope>NUCLEOTIDE SEQUENCE</scope>
    <source>
        <strain evidence="2">ChiSxjej1B13-7958</strain>
    </source>
</reference>
<name>A0A9D1AKU8_9FIRM</name>
<feature type="transmembrane region" description="Helical" evidence="1">
    <location>
        <begin position="115"/>
        <end position="133"/>
    </location>
</feature>
<comment type="caution">
    <text evidence="2">The sequence shown here is derived from an EMBL/GenBank/DDBJ whole genome shotgun (WGS) entry which is preliminary data.</text>
</comment>
<evidence type="ECO:0000256" key="1">
    <source>
        <dbReference type="SAM" id="Phobius"/>
    </source>
</evidence>
<reference evidence="2" key="1">
    <citation type="submission" date="2020-10" db="EMBL/GenBank/DDBJ databases">
        <authorList>
            <person name="Gilroy R."/>
        </authorList>
    </citation>
    <scope>NUCLEOTIDE SEQUENCE</scope>
    <source>
        <strain evidence="2">ChiSxjej1B13-7958</strain>
    </source>
</reference>
<proteinExistence type="predicted"/>
<evidence type="ECO:0000313" key="3">
    <source>
        <dbReference type="Proteomes" id="UP000824242"/>
    </source>
</evidence>
<evidence type="ECO:0000313" key="2">
    <source>
        <dbReference type="EMBL" id="HIR46279.1"/>
    </source>
</evidence>
<feature type="transmembrane region" description="Helical" evidence="1">
    <location>
        <begin position="83"/>
        <end position="103"/>
    </location>
</feature>
<dbReference type="AlphaFoldDB" id="A0A9D1AKU8"/>
<organism evidence="2 3">
    <name type="scientific">Candidatus Caccousia avicola</name>
    <dbReference type="NCBI Taxonomy" id="2840721"/>
    <lineage>
        <taxon>Bacteria</taxon>
        <taxon>Bacillati</taxon>
        <taxon>Bacillota</taxon>
        <taxon>Clostridia</taxon>
        <taxon>Eubacteriales</taxon>
        <taxon>Oscillospiraceae</taxon>
        <taxon>Oscillospiraceae incertae sedis</taxon>
        <taxon>Candidatus Caccousia</taxon>
    </lineage>
</organism>
<protein>
    <submittedName>
        <fullName evidence="2">Uncharacterized protein</fullName>
    </submittedName>
</protein>
<gene>
    <name evidence="2" type="ORF">IAB89_01275</name>
</gene>
<keyword evidence="1" id="KW-0472">Membrane</keyword>
<dbReference type="Proteomes" id="UP000824242">
    <property type="component" value="Unassembled WGS sequence"/>
</dbReference>
<accession>A0A9D1AKU8</accession>